<dbReference type="STRING" id="1123291.SAMN04490355_103641"/>
<accession>A0A1I4MQC7</accession>
<evidence type="ECO:0000313" key="4">
    <source>
        <dbReference type="Proteomes" id="UP000199520"/>
    </source>
</evidence>
<dbReference type="PANTHER" id="PTHR30160">
    <property type="entry name" value="TETRAACYLDISACCHARIDE 4'-KINASE-RELATED"/>
    <property type="match status" value="1"/>
</dbReference>
<dbReference type="CDD" id="cd03789">
    <property type="entry name" value="GT9_LPS_heptosyltransferase"/>
    <property type="match status" value="1"/>
</dbReference>
<keyword evidence="4" id="KW-1185">Reference proteome</keyword>
<dbReference type="Proteomes" id="UP000199520">
    <property type="component" value="Unassembled WGS sequence"/>
</dbReference>
<dbReference type="InterPro" id="IPR051199">
    <property type="entry name" value="LPS_LOS_Heptosyltrfase"/>
</dbReference>
<dbReference type="GO" id="GO:0009244">
    <property type="term" value="P:lipopolysaccharide core region biosynthetic process"/>
    <property type="evidence" value="ECO:0007669"/>
    <property type="project" value="TreeGrafter"/>
</dbReference>
<gene>
    <name evidence="3" type="ORF">SAMN04490355_103641</name>
</gene>
<evidence type="ECO:0000256" key="1">
    <source>
        <dbReference type="ARBA" id="ARBA00022676"/>
    </source>
</evidence>
<dbReference type="RefSeq" id="WP_090940200.1">
    <property type="nucleotide sequence ID" value="NZ_FOTS01000036.1"/>
</dbReference>
<dbReference type="EMBL" id="FOTS01000036">
    <property type="protein sequence ID" value="SFM05459.1"/>
    <property type="molecule type" value="Genomic_DNA"/>
</dbReference>
<keyword evidence="1" id="KW-0328">Glycosyltransferase</keyword>
<sequence length="340" mass="37720">MTIDHAAIHKILYINLAFIGDLVLSTPTVRALRNKYPDAVIDMLVVPWSAQVVGGNPYADHVYIYDKKGIHRSIKNLWHLIFSLRSQKYDLVIAANFAVRGAMLAKAIGARYRVGYDAQHAGIFLTHTVSSKRTSVKHETENQLEVLKPLDINTTDFSLAYRHNPVDVESMQKKVSLSSERPIVVICPFGRHPLNSWKIEGYIDVLRSLSAIANCYLIGGKAEAEKLEEINQESGGCVQVLAGTLTINELAAFLALSNLVITVDTGPMHIASAVGVPILALFGRSDSRVWGPRAARDRILKMDLECVPCIVPRECQHHRCMRELKSDVVTATALDMLENK</sequence>
<evidence type="ECO:0000256" key="2">
    <source>
        <dbReference type="ARBA" id="ARBA00022679"/>
    </source>
</evidence>
<dbReference type="Pfam" id="PF01075">
    <property type="entry name" value="Glyco_transf_9"/>
    <property type="match status" value="1"/>
</dbReference>
<dbReference type="SUPFAM" id="SSF53756">
    <property type="entry name" value="UDP-Glycosyltransferase/glycogen phosphorylase"/>
    <property type="match status" value="1"/>
</dbReference>
<dbReference type="OrthoDB" id="1663557at2"/>
<dbReference type="GO" id="GO:0005829">
    <property type="term" value="C:cytosol"/>
    <property type="evidence" value="ECO:0007669"/>
    <property type="project" value="TreeGrafter"/>
</dbReference>
<evidence type="ECO:0000313" key="3">
    <source>
        <dbReference type="EMBL" id="SFM05459.1"/>
    </source>
</evidence>
<keyword evidence="2 3" id="KW-0808">Transferase</keyword>
<protein>
    <submittedName>
        <fullName evidence="3">Heptosyltransferase-3</fullName>
    </submittedName>
</protein>
<dbReference type="GO" id="GO:0008713">
    <property type="term" value="F:ADP-heptose-lipopolysaccharide heptosyltransferase activity"/>
    <property type="evidence" value="ECO:0007669"/>
    <property type="project" value="TreeGrafter"/>
</dbReference>
<dbReference type="Gene3D" id="3.40.50.2000">
    <property type="entry name" value="Glycogen Phosphorylase B"/>
    <property type="match status" value="2"/>
</dbReference>
<dbReference type="PANTHER" id="PTHR30160:SF1">
    <property type="entry name" value="LIPOPOLYSACCHARIDE 1,2-N-ACETYLGLUCOSAMINETRANSFERASE-RELATED"/>
    <property type="match status" value="1"/>
</dbReference>
<dbReference type="AlphaFoldDB" id="A0A1I4MQC7"/>
<name>A0A1I4MQC7_9FIRM</name>
<dbReference type="InterPro" id="IPR002201">
    <property type="entry name" value="Glyco_trans_9"/>
</dbReference>
<proteinExistence type="predicted"/>
<reference evidence="4" key="1">
    <citation type="submission" date="2016-10" db="EMBL/GenBank/DDBJ databases">
        <authorList>
            <person name="Varghese N."/>
            <person name="Submissions S."/>
        </authorList>
    </citation>
    <scope>NUCLEOTIDE SEQUENCE [LARGE SCALE GENOMIC DNA]</scope>
    <source>
        <strain evidence="4">DSM 13327</strain>
    </source>
</reference>
<organism evidence="3 4">
    <name type="scientific">Pelosinus propionicus DSM 13327</name>
    <dbReference type="NCBI Taxonomy" id="1123291"/>
    <lineage>
        <taxon>Bacteria</taxon>
        <taxon>Bacillati</taxon>
        <taxon>Bacillota</taxon>
        <taxon>Negativicutes</taxon>
        <taxon>Selenomonadales</taxon>
        <taxon>Sporomusaceae</taxon>
        <taxon>Pelosinus</taxon>
    </lineage>
</organism>